<organism evidence="2 3">
    <name type="scientific">Mucor flavus</name>
    <dbReference type="NCBI Taxonomy" id="439312"/>
    <lineage>
        <taxon>Eukaryota</taxon>
        <taxon>Fungi</taxon>
        <taxon>Fungi incertae sedis</taxon>
        <taxon>Mucoromycota</taxon>
        <taxon>Mucoromycotina</taxon>
        <taxon>Mucoromycetes</taxon>
        <taxon>Mucorales</taxon>
        <taxon>Mucorineae</taxon>
        <taxon>Mucoraceae</taxon>
        <taxon>Mucor</taxon>
    </lineage>
</organism>
<name>A0ABP9YQW8_9FUNG</name>
<evidence type="ECO:0000256" key="1">
    <source>
        <dbReference type="SAM" id="MobiDB-lite"/>
    </source>
</evidence>
<dbReference type="Proteomes" id="UP001473302">
    <property type="component" value="Unassembled WGS sequence"/>
</dbReference>
<proteinExistence type="predicted"/>
<dbReference type="EMBL" id="BAABUK010000004">
    <property type="protein sequence ID" value="GAA5809225.1"/>
    <property type="molecule type" value="Genomic_DNA"/>
</dbReference>
<comment type="caution">
    <text evidence="2">The sequence shown here is derived from an EMBL/GenBank/DDBJ whole genome shotgun (WGS) entry which is preliminary data.</text>
</comment>
<feature type="region of interest" description="Disordered" evidence="1">
    <location>
        <begin position="115"/>
        <end position="153"/>
    </location>
</feature>
<feature type="compositionally biased region" description="Acidic residues" evidence="1">
    <location>
        <begin position="134"/>
        <end position="149"/>
    </location>
</feature>
<accession>A0ABP9YQW8</accession>
<evidence type="ECO:0000313" key="2">
    <source>
        <dbReference type="EMBL" id="GAA5809225.1"/>
    </source>
</evidence>
<sequence>MKRRLARTIQDCIDSGKSLADLKNQCLNKKRLDRGIMTGVEERMGARAAEIEKMLRKRRKTQTPLQCWFEPVESDFDRLVSDYQKEAKGKGKEVEVLSQKIEEINLIEEDEYGESSSRAIPKIQTGKAQNQSEESSDDPTESDLNEEDDEKTRSCSASLLPLIRSDLPADIKDKFLRVLERKLTAATDYTIDFGVQVRKTINLLRASTFVKDGNSVKIRQERGPRLQDVLPTNYQLEEKGDIFLPSPLDFSCLETANLARNFSKLFSKAHLQLIHSTYFSPQGLREGSTKTQYFHNAFVGILPRNIKKKAFTTDPYVMKMCLSKYKTNFEVMWSNSKKAFESLESYTGYIT</sequence>
<reference evidence="2 3" key="1">
    <citation type="submission" date="2024-04" db="EMBL/GenBank/DDBJ databases">
        <title>genome sequences of Mucor flavus KT1a and Helicostylum pulchrum KT1b strains isolated from the surface of a dry-aged beef.</title>
        <authorList>
            <person name="Toyotome T."/>
            <person name="Hosono M."/>
            <person name="Torimaru M."/>
            <person name="Fukuda K."/>
            <person name="Mikami N."/>
        </authorList>
    </citation>
    <scope>NUCLEOTIDE SEQUENCE [LARGE SCALE GENOMIC DNA]</scope>
    <source>
        <strain evidence="2 3">KT1a</strain>
    </source>
</reference>
<protein>
    <submittedName>
        <fullName evidence="2">Uncharacterized protein</fullName>
    </submittedName>
</protein>
<evidence type="ECO:0000313" key="3">
    <source>
        <dbReference type="Proteomes" id="UP001473302"/>
    </source>
</evidence>
<gene>
    <name evidence="2" type="ORF">MFLAVUS_002630</name>
</gene>
<keyword evidence="3" id="KW-1185">Reference proteome</keyword>